<dbReference type="PANTHER" id="PTHR24020">
    <property type="entry name" value="COLLAGEN ALPHA"/>
    <property type="match status" value="1"/>
</dbReference>
<dbReference type="SUPFAM" id="SSF53300">
    <property type="entry name" value="vWA-like"/>
    <property type="match status" value="9"/>
</dbReference>
<comment type="subcellular location">
    <subcellularLocation>
        <location evidence="1">Secreted</location>
        <location evidence="1">Extracellular space</location>
        <location evidence="1">Extracellular matrix</location>
    </subcellularLocation>
</comment>
<dbReference type="Gene3D" id="3.40.50.410">
    <property type="entry name" value="von Willebrand factor, type A domain"/>
    <property type="match status" value="8"/>
</dbReference>
<feature type="compositionally biased region" description="Gly residues" evidence="12">
    <location>
        <begin position="1693"/>
        <end position="1702"/>
    </location>
</feature>
<evidence type="ECO:0000313" key="14">
    <source>
        <dbReference type="EMBL" id="MXQ83211.1"/>
    </source>
</evidence>
<feature type="domain" description="VWFA" evidence="13">
    <location>
        <begin position="635"/>
        <end position="804"/>
    </location>
</feature>
<evidence type="ECO:0000256" key="6">
    <source>
        <dbReference type="ARBA" id="ARBA00022889"/>
    </source>
</evidence>
<feature type="region of interest" description="Disordered" evidence="12">
    <location>
        <begin position="1411"/>
        <end position="1732"/>
    </location>
</feature>
<keyword evidence="8" id="KW-0325">Glycoprotein</keyword>
<dbReference type="Proteomes" id="UP000322234">
    <property type="component" value="Unassembled WGS sequence"/>
</dbReference>
<feature type="domain" description="VWFA" evidence="13">
    <location>
        <begin position="43"/>
        <end position="215"/>
    </location>
</feature>
<keyword evidence="3" id="KW-0272">Extracellular matrix</keyword>
<evidence type="ECO:0000256" key="12">
    <source>
        <dbReference type="SAM" id="MobiDB-lite"/>
    </source>
</evidence>
<dbReference type="CDD" id="cd01472">
    <property type="entry name" value="vWA_collagen"/>
    <property type="match status" value="3"/>
</dbReference>
<dbReference type="InterPro" id="IPR008160">
    <property type="entry name" value="Collagen"/>
</dbReference>
<keyword evidence="4" id="KW-0732">Signal</keyword>
<feature type="domain" description="VWFA" evidence="13">
    <location>
        <begin position="1773"/>
        <end position="1918"/>
    </location>
</feature>
<dbReference type="FunFam" id="3.40.50.410:FF:000004">
    <property type="entry name" value="collagen alpha-6(VI) chain"/>
    <property type="match status" value="3"/>
</dbReference>
<feature type="compositionally biased region" description="Basic and acidic residues" evidence="12">
    <location>
        <begin position="1511"/>
        <end position="1521"/>
    </location>
</feature>
<evidence type="ECO:0000256" key="8">
    <source>
        <dbReference type="ARBA" id="ARBA00023180"/>
    </source>
</evidence>
<feature type="compositionally biased region" description="Low complexity" evidence="12">
    <location>
        <begin position="1714"/>
        <end position="1728"/>
    </location>
</feature>
<comment type="similarity">
    <text evidence="11">Belongs to the type VI collagen family.</text>
</comment>
<dbReference type="FunFam" id="3.40.50.410:FF:000003">
    <property type="entry name" value="Collagen type VI alpha 3 chain"/>
    <property type="match status" value="2"/>
</dbReference>
<evidence type="ECO:0000313" key="15">
    <source>
        <dbReference type="Proteomes" id="UP000322234"/>
    </source>
</evidence>
<dbReference type="SMART" id="SM00327">
    <property type="entry name" value="VWA"/>
    <property type="match status" value="9"/>
</dbReference>
<dbReference type="EMBL" id="VBQZ03000015">
    <property type="protein sequence ID" value="MXQ83211.1"/>
    <property type="molecule type" value="Genomic_DNA"/>
</dbReference>
<dbReference type="FunFam" id="3.40.50.410:FF:000021">
    <property type="entry name" value="Collagen, type VI, alpha 3"/>
    <property type="match status" value="1"/>
</dbReference>
<dbReference type="PROSITE" id="PS50234">
    <property type="entry name" value="VWFA"/>
    <property type="match status" value="8"/>
</dbReference>
<feature type="domain" description="VWFA" evidence="13">
    <location>
        <begin position="242"/>
        <end position="420"/>
    </location>
</feature>
<gene>
    <name evidence="14" type="ORF">E5288_WYG018730</name>
</gene>
<keyword evidence="9" id="KW-0379">Hydroxylation</keyword>
<dbReference type="Gene3D" id="1.20.5.320">
    <property type="entry name" value="6-Phosphogluconate Dehydrogenase, domain 3"/>
    <property type="match status" value="1"/>
</dbReference>
<feature type="domain" description="VWFA" evidence="13">
    <location>
        <begin position="1013"/>
        <end position="1184"/>
    </location>
</feature>
<evidence type="ECO:0000256" key="9">
    <source>
        <dbReference type="ARBA" id="ARBA00023278"/>
    </source>
</evidence>
<evidence type="ECO:0000256" key="11">
    <source>
        <dbReference type="ARBA" id="ARBA00044000"/>
    </source>
</evidence>
<dbReference type="GO" id="GO:0005589">
    <property type="term" value="C:collagen type VI trimer"/>
    <property type="evidence" value="ECO:0007669"/>
    <property type="project" value="UniProtKB-ARBA"/>
</dbReference>
<keyword evidence="6" id="KW-0130">Cell adhesion</keyword>
<dbReference type="PRINTS" id="PR00453">
    <property type="entry name" value="VWFADOMAIN"/>
</dbReference>
<feature type="domain" description="VWFA" evidence="13">
    <location>
        <begin position="449"/>
        <end position="619"/>
    </location>
</feature>
<keyword evidence="2" id="KW-0964">Secreted</keyword>
<dbReference type="Pfam" id="PF01391">
    <property type="entry name" value="Collagen"/>
    <property type="match status" value="2"/>
</dbReference>
<dbReference type="Pfam" id="PF00092">
    <property type="entry name" value="VWA"/>
    <property type="match status" value="8"/>
</dbReference>
<keyword evidence="7" id="KW-0176">Collagen</keyword>
<dbReference type="CDD" id="cd01450">
    <property type="entry name" value="vWFA_subfamily_ECM"/>
    <property type="match status" value="3"/>
</dbReference>
<proteinExistence type="inferred from homology"/>
<comment type="function">
    <text evidence="10">Collagen VI acts as a cell-binding protein.</text>
</comment>
<feature type="domain" description="VWFA" evidence="13">
    <location>
        <begin position="1981"/>
        <end position="2186"/>
    </location>
</feature>
<accession>A0A6B0R2N4</accession>
<reference evidence="14" key="1">
    <citation type="submission" date="2019-10" db="EMBL/GenBank/DDBJ databases">
        <title>The sequence and de novo assembly of the wild yak genome.</title>
        <authorList>
            <person name="Liu Y."/>
        </authorList>
    </citation>
    <scope>NUCLEOTIDE SEQUENCE [LARGE SCALE GENOMIC DNA]</scope>
    <source>
        <tissue evidence="14">Blood</tissue>
    </source>
</reference>
<name>A0A6B0R2N4_9CETA</name>
<evidence type="ECO:0000256" key="1">
    <source>
        <dbReference type="ARBA" id="ARBA00004498"/>
    </source>
</evidence>
<organism evidence="14 15">
    <name type="scientific">Bos mutus</name>
    <name type="common">wild yak</name>
    <dbReference type="NCBI Taxonomy" id="72004"/>
    <lineage>
        <taxon>Eukaryota</taxon>
        <taxon>Metazoa</taxon>
        <taxon>Chordata</taxon>
        <taxon>Craniata</taxon>
        <taxon>Vertebrata</taxon>
        <taxon>Euteleostomi</taxon>
        <taxon>Mammalia</taxon>
        <taxon>Eutheria</taxon>
        <taxon>Laurasiatheria</taxon>
        <taxon>Artiodactyla</taxon>
        <taxon>Ruminantia</taxon>
        <taxon>Pecora</taxon>
        <taxon>Bovidae</taxon>
        <taxon>Bovinae</taxon>
        <taxon>Bos</taxon>
    </lineage>
</organism>
<evidence type="ECO:0000256" key="5">
    <source>
        <dbReference type="ARBA" id="ARBA00022737"/>
    </source>
</evidence>
<keyword evidence="15" id="KW-1185">Reference proteome</keyword>
<dbReference type="InterPro" id="IPR002035">
    <property type="entry name" value="VWF_A"/>
</dbReference>
<comment type="caution">
    <text evidence="14">The sequence shown here is derived from an EMBL/GenBank/DDBJ whole genome shotgun (WGS) entry which is preliminary data.</text>
</comment>
<dbReference type="FunFam" id="3.40.50.410:FF:000044">
    <property type="entry name" value="Collagen type VI alpha 6 chain"/>
    <property type="match status" value="1"/>
</dbReference>
<dbReference type="GO" id="GO:0007155">
    <property type="term" value="P:cell adhesion"/>
    <property type="evidence" value="ECO:0007669"/>
    <property type="project" value="UniProtKB-KW"/>
</dbReference>
<evidence type="ECO:0000259" key="13">
    <source>
        <dbReference type="PROSITE" id="PS50234"/>
    </source>
</evidence>
<evidence type="ECO:0000256" key="7">
    <source>
        <dbReference type="ARBA" id="ARBA00023119"/>
    </source>
</evidence>
<protein>
    <recommendedName>
        <fullName evidence="13">VWFA domain-containing protein</fullName>
    </recommendedName>
</protein>
<sequence>MVISSWKQKGANCVILRSKTSYGIWRITTYCFMSSLKCPEYADVVFLVDSSDHLGIKSFPFVKAFINKMISSLPIEADKYHVGLAQYSDGLHREFLLSTFKSRGPMLNHLKKNFGFLGGSLQVGKALREVHRAYFSSGRDRKQFPPILVVLASGESEDAVEEAAEALRKDGVRIVSVGMQGVSEKTLKAMATGQFHYNLRTVRDLSSFSQNMTQILKDAAQYKDRAVNDILVEVCQGPSVADVVFLLDMSTNSSWEDFDYLKEFLEESISALDIKEHCMRVGLVAYSNETKVISTLSRGVNKSEVLQDIQSLAPQAGKAYTGAALRKIRKEVFSAQHGSRKNQGVPQIAVLVTHSPSQDNVTKAAVNLRRQGVIVFTIGVEGASDTQLEKIASHPAEQYVSQLRSFSDLAAHNQTFLKKLRNQITHTVSVISERTETLKAGCVDTEEADIYLLIDGSGSTQATDFQEMKTFLSEVAGMFNIAPQKVRVGAVQYADRWDLEFEISKYTNKHDVRKAIENIRQMGGNRNTGAALNFTLGLLQRAKQQRGGRVPCHLVVLTNGASRDSVSGPANRLSEELVHVYAIGVREANQTQLREIAGEEKRVYYVHDFDALKDIRNQVVQEICAEEACKEMKADIMFLVDSSGSIGLENFIKMKTFMKNLVSKSQIRADRVQIGVVQFSDVNKEEFQLNRYTSQEEISDAIDRMAHIGETTLMGSALTFVSQYFSPAKGARPNVRKFLILITDGEAQDIVKDPAVALREEGIIIYSVGVFGSNVTQLEEISGRPEMVFYVENFDILKHIEDDLVFGICSPHEECKRIEVLDVVFVIDSSGSIDHDEYNIMKDFMIDLVKKADVGKNHVRFGALKYADDPEVLFYLDNLDTKWEVISVLQNDQPLGGNTYTAEALGFSDHMFTEARGSRLHKGVPQVLIVITDGESHDADKLNATAKALRDKGILVLAVGIAGANPVELLAMAGSSDKYFFVETFGGLKGIFSDVSASVCNSSKVDCEIEKVDLVFLMDGSNSIHPDDFRKMKEFLASVIQDFDISNNRVRIGAAQFSHTYQPEFPLGMFISKEEISFQIENIKQIFGYTHIGAALRQVGHYFRPDMGSRIHAGTPQVLLVLTDGQSQDEVAQAAEELRHKGIDIYSVGIGDVDDQQLVQITGTANKKLTVHNFDELKKVKKRIVRNICSPRGDSNCFVDVVVGFDISTQQNGQTLLEGQSWMETYLQDILRVISSLNGVSCEVGMETQVSVAFQVTNAAEKYSPKFEIYSENILNSLKDLTVKGPSLLNANHLSSLWDAFQNKSAARGKVALLFSDGLDDDVEKLERKSDELRKEGLNALITVALDGPTSSSDLADLLYIEFGKGFEYRTQLTLGTRDLGSQLSKHLVNVAERTCCCLFCKCIGGDGTRGDPGPAGKTGLPGFKGSEGYLGEEGTAGERGASGPVGEQGTKGCYGAKGPKGNRGLNGQEGEAGESGIDGLNGEQGDSGLPGAKGEKGNEGAQGIPGERGISGDHGAKGLRGDPGVPGFDNSIEGPKGLKGELGRQGRRGQPGPPGTPGSRRTTAAHGQRGHTGPQGKPGIPGPDGLAGSLGLKGPQGPRGEAGVKGEKGNLGSKGPQGLPGPAGEAGSQGRLGSQGNKGEPGDLGIKGAIGLRGPRGLPGDDGNPAYGSVGSRGAKGQEGFPGEIGPKGEVGDPGGPGQTGPKGARGKTVSAGLPGEPGSPGELGPPGRKGVKGAKGLASFSTCELIQYVRDHSRACSGLLGAPQCPVYPMELVFALDQSRSVTEPEFVRMKAMLSSLLSGLRVREDHCPTGARVAVLAYDSHARLLIRFSDTYRKDRLLREIEALPYERSTASRDIGKAMRFVSRHVFKRMLPGSHARRIATFFSGGPSVDPQTVTTAGLEFSALDIIPVVIAFNQVPAVRRSFAIDDTGRFQVIIIPSGADSAPVLEGLQRCTFCYDVCKPDASCDQARPPPVPSYVDAAFLLDGSRHVGSAEFEDIRGFLGALLDHFEITPEPESSVTGDRVALLSLSPPHFLPNTQRSPVRSEFNLTTYKSKRLMKRHVGESVQQPNGDAFIGHALQWTLDNVFSRTPNLRRNKVIFVVSAGETSHLDRETLKKESLRAKCQGYTLFVFSLGPSWNDQELEDLASYPLDHHLVQLGRIHKPDHRYAVKFVKAFISSVRRAINKYPPINIKAKCNRFSSTEPQQHPLQFVRSVVPGPHRATLKEAALQKAKFFQYKNYFSRIARGGRDGTVQNFTRNIFHVFENGKRARTVKTEHVMGEALRCRPGNSIETAPNVSKEQGVKPLYPHSGNREEYSTLAFFVYPKWCLGVQEKFKYWKLMSNILTLISNQNISEHHKPFGKWMDSEMWMEKFLC</sequence>
<feature type="domain" description="VWFA" evidence="13">
    <location>
        <begin position="822"/>
        <end position="995"/>
    </location>
</feature>
<evidence type="ECO:0000256" key="10">
    <source>
        <dbReference type="ARBA" id="ARBA00043858"/>
    </source>
</evidence>
<dbReference type="InterPro" id="IPR050525">
    <property type="entry name" value="ECM_Assembly_Org"/>
</dbReference>
<evidence type="ECO:0000256" key="4">
    <source>
        <dbReference type="ARBA" id="ARBA00022729"/>
    </source>
</evidence>
<dbReference type="InterPro" id="IPR036465">
    <property type="entry name" value="vWFA_dom_sf"/>
</dbReference>
<dbReference type="PANTHER" id="PTHR24020:SF90">
    <property type="entry name" value="COLLAGEN ALPHA-1(XXI) CHAIN"/>
    <property type="match status" value="1"/>
</dbReference>
<evidence type="ECO:0000256" key="2">
    <source>
        <dbReference type="ARBA" id="ARBA00022525"/>
    </source>
</evidence>
<evidence type="ECO:0000256" key="3">
    <source>
        <dbReference type="ARBA" id="ARBA00022530"/>
    </source>
</evidence>
<keyword evidence="5" id="KW-0677">Repeat</keyword>